<dbReference type="GO" id="GO:0005794">
    <property type="term" value="C:Golgi apparatus"/>
    <property type="evidence" value="ECO:0007669"/>
    <property type="project" value="UniProtKB-SubCell"/>
</dbReference>
<dbReference type="PANTHER" id="PTHR23276">
    <property type="entry name" value="PROTEIN PRRC1"/>
    <property type="match status" value="1"/>
</dbReference>
<protein>
    <submittedName>
        <fullName evidence="6">Protein prrc1</fullName>
    </submittedName>
</protein>
<feature type="compositionally biased region" description="Pro residues" evidence="4">
    <location>
        <begin position="90"/>
        <end position="106"/>
    </location>
</feature>
<feature type="compositionally biased region" description="Low complexity" evidence="4">
    <location>
        <begin position="107"/>
        <end position="117"/>
    </location>
</feature>
<dbReference type="EMBL" id="JAXCGZ010005986">
    <property type="protein sequence ID" value="KAK7080326.1"/>
    <property type="molecule type" value="Genomic_DNA"/>
</dbReference>
<name>A0AAN8X9G6_HALRR</name>
<sequence length="417" mass="43338">MMQEDSNGDFEIVDKKMATLLATDSAGGGKSVLTNVAPPSALPSFLASPLPASSSIAPPAPIPVSPAVTGSYKVPGGNIVRSPGGTPIPSAVPSPGVTPPLAPPAVPSGSPSSISPPVMTPPSSNQSSTFPPSHPVTSQPPASPFVPESTPSVNITSHLQSPSSSVDASVDLGSPGVGGGPPKPGWFGWIRGTVSNVSHKVAEKAKSSMDTMITTLDPQMKEFIHSGGDMDIVVASDKEVKVGAVREAFQHIFGKATVVGMAAQSGTVAAQPVGFAAALHSAEERINSLRASGRVHPQQPVVSVENFIVELTPDCWYDMGLLLLDDPGEDIILQTYTQVTPIPPEFVAKARTSTPDDYPLKDSGYAITVGQIASEALQIHHSMWQETLTGVPRRDLIVLAARTLAGLYKSRLPLSRH</sequence>
<feature type="region of interest" description="Disordered" evidence="4">
    <location>
        <begin position="50"/>
        <end position="179"/>
    </location>
</feature>
<evidence type="ECO:0000256" key="2">
    <source>
        <dbReference type="ARBA" id="ARBA00010298"/>
    </source>
</evidence>
<evidence type="ECO:0000313" key="7">
    <source>
        <dbReference type="Proteomes" id="UP001381693"/>
    </source>
</evidence>
<dbReference type="Proteomes" id="UP001381693">
    <property type="component" value="Unassembled WGS sequence"/>
</dbReference>
<dbReference type="InterPro" id="IPR026533">
    <property type="entry name" value="NTPase/PRRC1"/>
</dbReference>
<comment type="similarity">
    <text evidence="2">Belongs to the PRRC1 family.</text>
</comment>
<evidence type="ECO:0000313" key="6">
    <source>
        <dbReference type="EMBL" id="KAK7080326.1"/>
    </source>
</evidence>
<dbReference type="Gene3D" id="3.90.950.10">
    <property type="match status" value="1"/>
</dbReference>
<dbReference type="SUPFAM" id="SSF52972">
    <property type="entry name" value="ITPase-like"/>
    <property type="match status" value="1"/>
</dbReference>
<keyword evidence="7" id="KW-1185">Reference proteome</keyword>
<organism evidence="6 7">
    <name type="scientific">Halocaridina rubra</name>
    <name type="common">Hawaiian red shrimp</name>
    <dbReference type="NCBI Taxonomy" id="373956"/>
    <lineage>
        <taxon>Eukaryota</taxon>
        <taxon>Metazoa</taxon>
        <taxon>Ecdysozoa</taxon>
        <taxon>Arthropoda</taxon>
        <taxon>Crustacea</taxon>
        <taxon>Multicrustacea</taxon>
        <taxon>Malacostraca</taxon>
        <taxon>Eumalacostraca</taxon>
        <taxon>Eucarida</taxon>
        <taxon>Decapoda</taxon>
        <taxon>Pleocyemata</taxon>
        <taxon>Caridea</taxon>
        <taxon>Atyoidea</taxon>
        <taxon>Atyidae</taxon>
        <taxon>Halocaridina</taxon>
    </lineage>
</organism>
<dbReference type="FunFam" id="3.90.950.10:FF:000017">
    <property type="entry name" value="Protein PRRC1-B"/>
    <property type="match status" value="1"/>
</dbReference>
<dbReference type="GO" id="GO:0034237">
    <property type="term" value="F:protein kinase A regulatory subunit binding"/>
    <property type="evidence" value="ECO:0007669"/>
    <property type="project" value="TreeGrafter"/>
</dbReference>
<reference evidence="6 7" key="1">
    <citation type="submission" date="2023-11" db="EMBL/GenBank/DDBJ databases">
        <title>Halocaridina rubra genome assembly.</title>
        <authorList>
            <person name="Smith C."/>
        </authorList>
    </citation>
    <scope>NUCLEOTIDE SEQUENCE [LARGE SCALE GENOMIC DNA]</scope>
    <source>
        <strain evidence="6">EP-1</strain>
        <tissue evidence="6">Whole</tissue>
    </source>
</reference>
<evidence type="ECO:0000256" key="4">
    <source>
        <dbReference type="SAM" id="MobiDB-lite"/>
    </source>
</evidence>
<accession>A0AAN8X9G6</accession>
<dbReference type="InterPro" id="IPR026534">
    <property type="entry name" value="PRRC1"/>
</dbReference>
<evidence type="ECO:0000256" key="3">
    <source>
        <dbReference type="ARBA" id="ARBA00023034"/>
    </source>
</evidence>
<feature type="compositionally biased region" description="Polar residues" evidence="4">
    <location>
        <begin position="121"/>
        <end position="140"/>
    </location>
</feature>
<dbReference type="InterPro" id="IPR029001">
    <property type="entry name" value="ITPase-like_fam"/>
</dbReference>
<gene>
    <name evidence="6" type="primary">PRRC1</name>
    <name evidence="6" type="ORF">SK128_025652</name>
</gene>
<dbReference type="PANTHER" id="PTHR23276:SF2">
    <property type="entry name" value="PROTEIN PRRC1"/>
    <property type="match status" value="1"/>
</dbReference>
<dbReference type="Pfam" id="PF01931">
    <property type="entry name" value="NTPase_I-T"/>
    <property type="match status" value="1"/>
</dbReference>
<feature type="compositionally biased region" description="Polar residues" evidence="4">
    <location>
        <begin position="149"/>
        <end position="167"/>
    </location>
</feature>
<comment type="subcellular location">
    <subcellularLocation>
        <location evidence="1">Golgi apparatus</location>
    </subcellularLocation>
</comment>
<evidence type="ECO:0000259" key="5">
    <source>
        <dbReference type="Pfam" id="PF01931"/>
    </source>
</evidence>
<comment type="caution">
    <text evidence="6">The sequence shown here is derived from an EMBL/GenBank/DDBJ whole genome shotgun (WGS) entry which is preliminary data.</text>
</comment>
<feature type="domain" description="Non-canonical purine NTP phosphatase/PRRC1" evidence="5">
    <location>
        <begin position="236"/>
        <end position="351"/>
    </location>
</feature>
<evidence type="ECO:0000256" key="1">
    <source>
        <dbReference type="ARBA" id="ARBA00004555"/>
    </source>
</evidence>
<proteinExistence type="inferred from homology"/>
<dbReference type="AlphaFoldDB" id="A0AAN8X9G6"/>
<keyword evidence="3" id="KW-0333">Golgi apparatus</keyword>